<gene>
    <name evidence="1" type="ORF">GCM10022381_14740</name>
</gene>
<evidence type="ECO:0000313" key="2">
    <source>
        <dbReference type="Proteomes" id="UP001501803"/>
    </source>
</evidence>
<dbReference type="RefSeq" id="WP_345064043.1">
    <property type="nucleotide sequence ID" value="NZ_BAABCN010000002.1"/>
</dbReference>
<evidence type="ECO:0000313" key="1">
    <source>
        <dbReference type="EMBL" id="GAA3872760.1"/>
    </source>
</evidence>
<accession>A0ABP7KE68</accession>
<organism evidence="1 2">
    <name type="scientific">Leifsonia kafniensis</name>
    <dbReference type="NCBI Taxonomy" id="475957"/>
    <lineage>
        <taxon>Bacteria</taxon>
        <taxon>Bacillati</taxon>
        <taxon>Actinomycetota</taxon>
        <taxon>Actinomycetes</taxon>
        <taxon>Micrococcales</taxon>
        <taxon>Microbacteriaceae</taxon>
        <taxon>Leifsonia</taxon>
    </lineage>
</organism>
<dbReference type="InterPro" id="IPR023393">
    <property type="entry name" value="START-like_dom_sf"/>
</dbReference>
<dbReference type="EMBL" id="BAABCN010000002">
    <property type="protein sequence ID" value="GAA3872760.1"/>
    <property type="molecule type" value="Genomic_DNA"/>
</dbReference>
<dbReference type="Pfam" id="PF10604">
    <property type="entry name" value="Polyketide_cyc2"/>
    <property type="match status" value="1"/>
</dbReference>
<name>A0ABP7KE68_9MICO</name>
<sequence>MVRITNTIDIDASTQQVYAALRALDAYPTWLRHSTVYRGTKMRTPQSGKSLSYEDSTMVGRMRGEVVEDVPDHALQFHQRKPSGSLDALIRYEVSAAGTGTHLTRVGELTTHGMLHIVQPILLRMAAAESERTMKSLKAHVEGHPI</sequence>
<dbReference type="Gene3D" id="3.30.530.20">
    <property type="match status" value="1"/>
</dbReference>
<comment type="caution">
    <text evidence="1">The sequence shown here is derived from an EMBL/GenBank/DDBJ whole genome shotgun (WGS) entry which is preliminary data.</text>
</comment>
<protein>
    <recommendedName>
        <fullName evidence="3">SRPBCC family protein</fullName>
    </recommendedName>
</protein>
<keyword evidence="2" id="KW-1185">Reference proteome</keyword>
<evidence type="ECO:0008006" key="3">
    <source>
        <dbReference type="Google" id="ProtNLM"/>
    </source>
</evidence>
<dbReference type="CDD" id="cd07812">
    <property type="entry name" value="SRPBCC"/>
    <property type="match status" value="1"/>
</dbReference>
<dbReference type="Proteomes" id="UP001501803">
    <property type="component" value="Unassembled WGS sequence"/>
</dbReference>
<dbReference type="InterPro" id="IPR019587">
    <property type="entry name" value="Polyketide_cyclase/dehydratase"/>
</dbReference>
<dbReference type="SUPFAM" id="SSF55961">
    <property type="entry name" value="Bet v1-like"/>
    <property type="match status" value="1"/>
</dbReference>
<reference evidence="2" key="1">
    <citation type="journal article" date="2019" name="Int. J. Syst. Evol. Microbiol.">
        <title>The Global Catalogue of Microorganisms (GCM) 10K type strain sequencing project: providing services to taxonomists for standard genome sequencing and annotation.</title>
        <authorList>
            <consortium name="The Broad Institute Genomics Platform"/>
            <consortium name="The Broad Institute Genome Sequencing Center for Infectious Disease"/>
            <person name="Wu L."/>
            <person name="Ma J."/>
        </authorList>
    </citation>
    <scope>NUCLEOTIDE SEQUENCE [LARGE SCALE GENOMIC DNA]</scope>
    <source>
        <strain evidence="2">JCM 17021</strain>
    </source>
</reference>
<proteinExistence type="predicted"/>